<dbReference type="RefSeq" id="WP_247244818.1">
    <property type="nucleotide sequence ID" value="NZ_JALJRA010000011.1"/>
</dbReference>
<protein>
    <submittedName>
        <fullName evidence="1">Uncharacterized protein</fullName>
    </submittedName>
</protein>
<comment type="caution">
    <text evidence="1">The sequence shown here is derived from an EMBL/GenBank/DDBJ whole genome shotgun (WGS) entry which is preliminary data.</text>
</comment>
<organism evidence="1 2">
    <name type="scientific">Pseudorhizobium tarimense</name>
    <dbReference type="NCBI Taxonomy" id="1079109"/>
    <lineage>
        <taxon>Bacteria</taxon>
        <taxon>Pseudomonadati</taxon>
        <taxon>Pseudomonadota</taxon>
        <taxon>Alphaproteobacteria</taxon>
        <taxon>Hyphomicrobiales</taxon>
        <taxon>Rhizobiaceae</taxon>
        <taxon>Rhizobium/Agrobacterium group</taxon>
        <taxon>Pseudorhizobium</taxon>
    </lineage>
</organism>
<evidence type="ECO:0000313" key="1">
    <source>
        <dbReference type="EMBL" id="MET3586994.1"/>
    </source>
</evidence>
<accession>A0ABV2H8X0</accession>
<name>A0ABV2H8X0_9HYPH</name>
<proteinExistence type="predicted"/>
<keyword evidence="2" id="KW-1185">Reference proteome</keyword>
<dbReference type="EMBL" id="JBEPLJ010000011">
    <property type="protein sequence ID" value="MET3586994.1"/>
    <property type="molecule type" value="Genomic_DNA"/>
</dbReference>
<evidence type="ECO:0000313" key="2">
    <source>
        <dbReference type="Proteomes" id="UP001549031"/>
    </source>
</evidence>
<reference evidence="1 2" key="1">
    <citation type="submission" date="2024-06" db="EMBL/GenBank/DDBJ databases">
        <title>Genomic Encyclopedia of Type Strains, Phase IV (KMG-IV): sequencing the most valuable type-strain genomes for metagenomic binning, comparative biology and taxonomic classification.</title>
        <authorList>
            <person name="Goeker M."/>
        </authorList>
    </citation>
    <scope>NUCLEOTIDE SEQUENCE [LARGE SCALE GENOMIC DNA]</scope>
    <source>
        <strain evidence="1 2">DSM 105042</strain>
    </source>
</reference>
<sequence length="69" mass="7582">MTQISPTIYEPDELALLERCLAEVCTQRGLQPSAGAATILAIEMFDLYQHGVRDPKDLQARLGTLGSYT</sequence>
<gene>
    <name evidence="1" type="ORF">ABID21_003116</name>
</gene>
<dbReference type="Proteomes" id="UP001549031">
    <property type="component" value="Unassembled WGS sequence"/>
</dbReference>